<dbReference type="Gene3D" id="3.30.160.60">
    <property type="entry name" value="Classic Zinc Finger"/>
    <property type="match status" value="1"/>
</dbReference>
<organism evidence="2 3">
    <name type="scientific">Prorocentrum cordatum</name>
    <dbReference type="NCBI Taxonomy" id="2364126"/>
    <lineage>
        <taxon>Eukaryota</taxon>
        <taxon>Sar</taxon>
        <taxon>Alveolata</taxon>
        <taxon>Dinophyceae</taxon>
        <taxon>Prorocentrales</taxon>
        <taxon>Prorocentraceae</taxon>
        <taxon>Prorocentrum</taxon>
    </lineage>
</organism>
<keyword evidence="3" id="KW-1185">Reference proteome</keyword>
<accession>A0ABN9USD2</accession>
<gene>
    <name evidence="2" type="ORF">PCOR1329_LOCUS51068</name>
</gene>
<sequence length="487" mass="55061">MFNCGYAVPLHVLQAELAATEILLRAHYSPDPVWASTRPAPAEPVDVIDATFVDDEAVVLTAESPALLDRAIRVVLRTVQRICTLFALNINWSPGKSECLLRYRGRNATKFWAKHRHEDGCYISTPSCPDIKLIIVERYKHLGSYISLKGTCLKDGNHRAESAMSAYVPLARTIFGSPFVAVSTKHHVKESLIHSRLFFHTQCVVVTVPFLRALNHAYMRVIRQICGCPQFDASCESDYTVRRRHQIDSVDCIIRRRRLCYLARLCMCQRRPLLALLSDARGGRIHPWIVQIRDDLRYMCQRLPLPDQLRGFDPDADGDRWQKFMVEHPSEWGSLVSRIRFCESVCDKNAPPQGSAVKSFVCTLCPPGDAARFACEKDLLQHQRIKPKRRNPMSLIIADISVCPSCGTEFRQRHRLLRHLTDRRRTKCQRAVLAMGLPSLTEAELQRLDTQTRELAATSRKEGHSHPLASGTALTATGKRIGHALSA</sequence>
<reference evidence="2" key="1">
    <citation type="submission" date="2023-10" db="EMBL/GenBank/DDBJ databases">
        <authorList>
            <person name="Chen Y."/>
            <person name="Shah S."/>
            <person name="Dougan E. K."/>
            <person name="Thang M."/>
            <person name="Chan C."/>
        </authorList>
    </citation>
    <scope>NUCLEOTIDE SEQUENCE [LARGE SCALE GENOMIC DNA]</scope>
</reference>
<evidence type="ECO:0000313" key="3">
    <source>
        <dbReference type="Proteomes" id="UP001189429"/>
    </source>
</evidence>
<evidence type="ECO:0008006" key="4">
    <source>
        <dbReference type="Google" id="ProtNLM"/>
    </source>
</evidence>
<protein>
    <recommendedName>
        <fullName evidence="4">C2H2-type domain-containing protein</fullName>
    </recommendedName>
</protein>
<evidence type="ECO:0000313" key="2">
    <source>
        <dbReference type="EMBL" id="CAK0862725.1"/>
    </source>
</evidence>
<proteinExistence type="predicted"/>
<comment type="caution">
    <text evidence="2">The sequence shown here is derived from an EMBL/GenBank/DDBJ whole genome shotgun (WGS) entry which is preliminary data.</text>
</comment>
<feature type="region of interest" description="Disordered" evidence="1">
    <location>
        <begin position="452"/>
        <end position="487"/>
    </location>
</feature>
<dbReference type="EMBL" id="CAUYUJ010016189">
    <property type="protein sequence ID" value="CAK0862725.1"/>
    <property type="molecule type" value="Genomic_DNA"/>
</dbReference>
<dbReference type="Proteomes" id="UP001189429">
    <property type="component" value="Unassembled WGS sequence"/>
</dbReference>
<name>A0ABN9USD2_9DINO</name>
<evidence type="ECO:0000256" key="1">
    <source>
        <dbReference type="SAM" id="MobiDB-lite"/>
    </source>
</evidence>